<reference evidence="2" key="1">
    <citation type="submission" date="2014-09" db="EMBL/GenBank/DDBJ databases">
        <title>Draft genome sequence of an oleaginous Mucoromycotina fungus Mucor ambiguus NBRC6742.</title>
        <authorList>
            <person name="Takeda I."/>
            <person name="Yamane N."/>
            <person name="Morita T."/>
            <person name="Tamano K."/>
            <person name="Machida M."/>
            <person name="Baker S."/>
            <person name="Koike H."/>
        </authorList>
    </citation>
    <scope>NUCLEOTIDE SEQUENCE</scope>
    <source>
        <strain evidence="2">NBRC 6742</strain>
    </source>
</reference>
<gene>
    <name evidence="2" type="ORF">MAM1_0043d03041</name>
</gene>
<evidence type="ECO:0000313" key="2">
    <source>
        <dbReference type="EMBL" id="GAN03586.1"/>
    </source>
</evidence>
<feature type="compositionally biased region" description="Low complexity" evidence="1">
    <location>
        <begin position="1"/>
        <end position="15"/>
    </location>
</feature>
<organism evidence="2">
    <name type="scientific">Mucor ambiguus</name>
    <dbReference type="NCBI Taxonomy" id="91626"/>
    <lineage>
        <taxon>Eukaryota</taxon>
        <taxon>Fungi</taxon>
        <taxon>Fungi incertae sedis</taxon>
        <taxon>Mucoromycota</taxon>
        <taxon>Mucoromycotina</taxon>
        <taxon>Mucoromycetes</taxon>
        <taxon>Mucorales</taxon>
        <taxon>Mucorineae</taxon>
        <taxon>Mucoraceae</taxon>
        <taxon>Mucor</taxon>
    </lineage>
</organism>
<feature type="compositionally biased region" description="Polar residues" evidence="1">
    <location>
        <begin position="53"/>
        <end position="63"/>
    </location>
</feature>
<feature type="compositionally biased region" description="Low complexity" evidence="1">
    <location>
        <begin position="32"/>
        <end position="42"/>
    </location>
</feature>
<protein>
    <submittedName>
        <fullName evidence="2">Uncharacterized protein</fullName>
    </submittedName>
</protein>
<feature type="region of interest" description="Disordered" evidence="1">
    <location>
        <begin position="1"/>
        <end position="20"/>
    </location>
</feature>
<dbReference type="OrthoDB" id="2262261at2759"/>
<sequence>MATTTTTTAPAQSAANSESRYKSFMKPVKFWSKSSSQQQQKESSIDDLINRDYMSQNGITQPETADRPLPMPQQAKSGYLSSFHFSRKSSNQSAASAPVVALTESGKSEVYKLSTIDDTGVYMPPSPSITGKRDHWIEVNEDDMMDFHLPDSACLTTHVGEKHHFYTPSTFVQSQPYILPIPSMSESTLSSVPSLDDGNSDLTTPSSCRSSTSYL</sequence>
<feature type="compositionally biased region" description="Polar residues" evidence="1">
    <location>
        <begin position="200"/>
        <end position="215"/>
    </location>
</feature>
<dbReference type="AlphaFoldDB" id="A0A0C9M3J8"/>
<name>A0A0C9M3J8_9FUNG</name>
<feature type="region of interest" description="Disordered" evidence="1">
    <location>
        <begin position="30"/>
        <end position="73"/>
    </location>
</feature>
<keyword evidence="3" id="KW-1185">Reference proteome</keyword>
<accession>A0A0C9M3J8</accession>
<evidence type="ECO:0000313" key="3">
    <source>
        <dbReference type="Proteomes" id="UP000053815"/>
    </source>
</evidence>
<feature type="region of interest" description="Disordered" evidence="1">
    <location>
        <begin position="188"/>
        <end position="215"/>
    </location>
</feature>
<dbReference type="EMBL" id="DF836332">
    <property type="protein sequence ID" value="GAN03586.1"/>
    <property type="molecule type" value="Genomic_DNA"/>
</dbReference>
<proteinExistence type="predicted"/>
<evidence type="ECO:0000256" key="1">
    <source>
        <dbReference type="SAM" id="MobiDB-lite"/>
    </source>
</evidence>
<dbReference type="Proteomes" id="UP000053815">
    <property type="component" value="Unassembled WGS sequence"/>
</dbReference>